<reference evidence="2" key="1">
    <citation type="journal article" date="2013" name="Proc. Natl. Acad. Sci. U.S.A.">
        <title>Genome structure and metabolic features in the red seaweed Chondrus crispus shed light on evolution of the Archaeplastida.</title>
        <authorList>
            <person name="Collen J."/>
            <person name="Porcel B."/>
            <person name="Carre W."/>
            <person name="Ball S.G."/>
            <person name="Chaparro C."/>
            <person name="Tonon T."/>
            <person name="Barbeyron T."/>
            <person name="Michel G."/>
            <person name="Noel B."/>
            <person name="Valentin K."/>
            <person name="Elias M."/>
            <person name="Artiguenave F."/>
            <person name="Arun A."/>
            <person name="Aury J.M."/>
            <person name="Barbosa-Neto J.F."/>
            <person name="Bothwell J.H."/>
            <person name="Bouget F.Y."/>
            <person name="Brillet L."/>
            <person name="Cabello-Hurtado F."/>
            <person name="Capella-Gutierrez S."/>
            <person name="Charrier B."/>
            <person name="Cladiere L."/>
            <person name="Cock J.M."/>
            <person name="Coelho S.M."/>
            <person name="Colleoni C."/>
            <person name="Czjzek M."/>
            <person name="Da Silva C."/>
            <person name="Delage L."/>
            <person name="Denoeud F."/>
            <person name="Deschamps P."/>
            <person name="Dittami S.M."/>
            <person name="Gabaldon T."/>
            <person name="Gachon C.M."/>
            <person name="Groisillier A."/>
            <person name="Herve C."/>
            <person name="Jabbari K."/>
            <person name="Katinka M."/>
            <person name="Kloareg B."/>
            <person name="Kowalczyk N."/>
            <person name="Labadie K."/>
            <person name="Leblanc C."/>
            <person name="Lopez P.J."/>
            <person name="McLachlan D.H."/>
            <person name="Meslet-Cladiere L."/>
            <person name="Moustafa A."/>
            <person name="Nehr Z."/>
            <person name="Nyvall Collen P."/>
            <person name="Panaud O."/>
            <person name="Partensky F."/>
            <person name="Poulain J."/>
            <person name="Rensing S.A."/>
            <person name="Rousvoal S."/>
            <person name="Samson G."/>
            <person name="Symeonidi A."/>
            <person name="Weissenbach J."/>
            <person name="Zambounis A."/>
            <person name="Wincker P."/>
            <person name="Boyen C."/>
        </authorList>
    </citation>
    <scope>NUCLEOTIDE SEQUENCE [LARGE SCALE GENOMIC DNA]</scope>
    <source>
        <strain evidence="2">cv. Stackhouse</strain>
    </source>
</reference>
<keyword evidence="2" id="KW-1185">Reference proteome</keyword>
<sequence length="60" mass="6522">MRAHAVRSVPYSVRSNSKSNINIPVFMLHPAGIHCGSGCKEAPLRMPSLCGLETLQPTYP</sequence>
<organism evidence="1 2">
    <name type="scientific">Chondrus crispus</name>
    <name type="common">Carrageen Irish moss</name>
    <name type="synonym">Polymorpha crispa</name>
    <dbReference type="NCBI Taxonomy" id="2769"/>
    <lineage>
        <taxon>Eukaryota</taxon>
        <taxon>Rhodophyta</taxon>
        <taxon>Florideophyceae</taxon>
        <taxon>Rhodymeniophycidae</taxon>
        <taxon>Gigartinales</taxon>
        <taxon>Gigartinaceae</taxon>
        <taxon>Chondrus</taxon>
    </lineage>
</organism>
<dbReference type="RefSeq" id="XP_005714930.1">
    <property type="nucleotide sequence ID" value="XM_005714873.1"/>
</dbReference>
<accession>R7QCH1</accession>
<name>R7QCH1_CHOCR</name>
<dbReference type="Gramene" id="CDF35111">
    <property type="protein sequence ID" value="CDF35111"/>
    <property type="gene ID" value="CHC_T00003049001"/>
</dbReference>
<evidence type="ECO:0000313" key="2">
    <source>
        <dbReference type="Proteomes" id="UP000012073"/>
    </source>
</evidence>
<proteinExistence type="predicted"/>
<dbReference type="Proteomes" id="UP000012073">
    <property type="component" value="Unassembled WGS sequence"/>
</dbReference>
<dbReference type="AlphaFoldDB" id="R7QCH1"/>
<dbReference type="KEGG" id="ccp:CHC_T00003049001"/>
<evidence type="ECO:0000313" key="1">
    <source>
        <dbReference type="EMBL" id="CDF35111.1"/>
    </source>
</evidence>
<gene>
    <name evidence="1" type="ORF">CHC_T00003049001</name>
</gene>
<dbReference type="EMBL" id="HG001718">
    <property type="protein sequence ID" value="CDF35111.1"/>
    <property type="molecule type" value="Genomic_DNA"/>
</dbReference>
<protein>
    <submittedName>
        <fullName evidence="1">Uncharacterized protein</fullName>
    </submittedName>
</protein>
<dbReference type="GeneID" id="17322678"/>